<proteinExistence type="predicted"/>
<dbReference type="Proteomes" id="UP000630887">
    <property type="component" value="Unassembled WGS sequence"/>
</dbReference>
<keyword evidence="2" id="KW-1185">Reference proteome</keyword>
<sequence length="263" mass="28841">MPTEAGLFAGSVRFPAMKLYRGDLEVEDVFKWRPHFCYQAGLALKHLAKQPRRDNPAAGAVWKKHFEEVDPVQVTEKGWYATLDFDRAQDNTMRIAYFDELPGAAKRQLRLATMTQSFEPGVPNTWTVDVIDGGDVLGEFPALARTISGGGAISYFERNARQLKICMFGPFPESPAVEVVTGDVDNDDVWSSVGASFQFKFCIAYGSGGKLRYATRTGINTFDIQDVDSGGRWPSLAFDDNGTVHIAHVAGGTLKYATAATGN</sequence>
<name>A0A8J3KSX3_9ACTN</name>
<accession>A0A8J3KSX3</accession>
<organism evidence="1 2">
    <name type="scientific">Catellatospora coxensis</name>
    <dbReference type="NCBI Taxonomy" id="310354"/>
    <lineage>
        <taxon>Bacteria</taxon>
        <taxon>Bacillati</taxon>
        <taxon>Actinomycetota</taxon>
        <taxon>Actinomycetes</taxon>
        <taxon>Micromonosporales</taxon>
        <taxon>Micromonosporaceae</taxon>
        <taxon>Catellatospora</taxon>
    </lineage>
</organism>
<dbReference type="AlphaFoldDB" id="A0A8J3KSX3"/>
<evidence type="ECO:0000313" key="2">
    <source>
        <dbReference type="Proteomes" id="UP000630887"/>
    </source>
</evidence>
<comment type="caution">
    <text evidence="1">The sequence shown here is derived from an EMBL/GenBank/DDBJ whole genome shotgun (WGS) entry which is preliminary data.</text>
</comment>
<protein>
    <submittedName>
        <fullName evidence="1">Uncharacterized protein</fullName>
    </submittedName>
</protein>
<dbReference type="EMBL" id="BONI01000024">
    <property type="protein sequence ID" value="GIG06530.1"/>
    <property type="molecule type" value="Genomic_DNA"/>
</dbReference>
<evidence type="ECO:0000313" key="1">
    <source>
        <dbReference type="EMBL" id="GIG06530.1"/>
    </source>
</evidence>
<reference evidence="1 2" key="1">
    <citation type="submission" date="2021-01" db="EMBL/GenBank/DDBJ databases">
        <title>Whole genome shotgun sequence of Catellatospora coxensis NBRC 107359.</title>
        <authorList>
            <person name="Komaki H."/>
            <person name="Tamura T."/>
        </authorList>
    </citation>
    <scope>NUCLEOTIDE SEQUENCE [LARGE SCALE GENOMIC DNA]</scope>
    <source>
        <strain evidence="1 2">NBRC 107359</strain>
    </source>
</reference>
<gene>
    <name evidence="1" type="ORF">Cco03nite_32300</name>
</gene>